<reference evidence="1" key="1">
    <citation type="submission" date="2020-04" db="EMBL/GenBank/DDBJ databases">
        <authorList>
            <person name="Chiriac C."/>
            <person name="Salcher M."/>
            <person name="Ghai R."/>
            <person name="Kavagutti S V."/>
        </authorList>
    </citation>
    <scope>NUCLEOTIDE SEQUENCE</scope>
</reference>
<name>A0A6J5KGZ9_9CAUD</name>
<proteinExistence type="predicted"/>
<evidence type="ECO:0000313" key="2">
    <source>
        <dbReference type="EMBL" id="CAB5170163.1"/>
    </source>
</evidence>
<sequence>MSVLSEERMEQALSFLAGTDIECAEKLADMERLEFKAKSMKAAAFLHLTGTVAEREASATVAPDVLKAYGDYFAAIRDYNAVKNQRSTESIVVDAWRSVNSNRRMGSAM</sequence>
<organism evidence="1">
    <name type="scientific">uncultured Caudovirales phage</name>
    <dbReference type="NCBI Taxonomy" id="2100421"/>
    <lineage>
        <taxon>Viruses</taxon>
        <taxon>Duplodnaviria</taxon>
        <taxon>Heunggongvirae</taxon>
        <taxon>Uroviricota</taxon>
        <taxon>Caudoviricetes</taxon>
        <taxon>Peduoviridae</taxon>
        <taxon>Maltschvirus</taxon>
        <taxon>Maltschvirus maltsch</taxon>
    </lineage>
</organism>
<evidence type="ECO:0000313" key="1">
    <source>
        <dbReference type="EMBL" id="CAB4121274.1"/>
    </source>
</evidence>
<dbReference type="EMBL" id="LR798202">
    <property type="protein sequence ID" value="CAB5170163.1"/>
    <property type="molecule type" value="Genomic_DNA"/>
</dbReference>
<accession>A0A6J5KGZ9</accession>
<gene>
    <name evidence="2" type="ORF">UFOVP154_6</name>
    <name evidence="1" type="ORF">UFOVP8_55</name>
</gene>
<protein>
    <submittedName>
        <fullName evidence="1">Uncharacterized protein</fullName>
    </submittedName>
</protein>
<dbReference type="EMBL" id="LR796144">
    <property type="protein sequence ID" value="CAB4121274.1"/>
    <property type="molecule type" value="Genomic_DNA"/>
</dbReference>